<keyword evidence="2" id="KW-0812">Transmembrane</keyword>
<protein>
    <submittedName>
        <fullName evidence="4">LytR C-terminal domain-containing protein</fullName>
    </submittedName>
</protein>
<feature type="domain" description="LytR/CpsA/Psr regulator C-terminal" evidence="3">
    <location>
        <begin position="133"/>
        <end position="220"/>
    </location>
</feature>
<dbReference type="AlphaFoldDB" id="A0A9D1S3Q4"/>
<sequence length="223" mass="23178">MSQYPKDSFDDVEAYAPGEAGKHRAMSARGAGARRRGGLKWIGLLAVFALLVGAFGYFVYPRLMDEDTAPASGEGSAQEGEDNGSAGSGEDAESEASGENGSSEEDPEDPESNGSEGDEEDSEEPSPASDTTTPVQVANYQGPEGSATDMGGELQGLDYNVVWEGPWGFGDLASTPIVLYPAGASDAEQAIAQELAENLDVGAVEEHPQVTYVTYVVGPDGSE</sequence>
<dbReference type="EMBL" id="DXGD01000186">
    <property type="protein sequence ID" value="HIW99512.1"/>
    <property type="molecule type" value="Genomic_DNA"/>
</dbReference>
<evidence type="ECO:0000313" key="5">
    <source>
        <dbReference type="Proteomes" id="UP000824151"/>
    </source>
</evidence>
<accession>A0A9D1S3Q4</accession>
<evidence type="ECO:0000313" key="4">
    <source>
        <dbReference type="EMBL" id="HIW99512.1"/>
    </source>
</evidence>
<reference evidence="4" key="1">
    <citation type="journal article" date="2021" name="PeerJ">
        <title>Extensive microbial diversity within the chicken gut microbiome revealed by metagenomics and culture.</title>
        <authorList>
            <person name="Gilroy R."/>
            <person name="Ravi A."/>
            <person name="Getino M."/>
            <person name="Pursley I."/>
            <person name="Horton D.L."/>
            <person name="Alikhan N.F."/>
            <person name="Baker D."/>
            <person name="Gharbi K."/>
            <person name="Hall N."/>
            <person name="Watson M."/>
            <person name="Adriaenssens E.M."/>
            <person name="Foster-Nyarko E."/>
            <person name="Jarju S."/>
            <person name="Secka A."/>
            <person name="Antonio M."/>
            <person name="Oren A."/>
            <person name="Chaudhuri R.R."/>
            <person name="La Ragione R."/>
            <person name="Hildebrand F."/>
            <person name="Pallen M.J."/>
        </authorList>
    </citation>
    <scope>NUCLEOTIDE SEQUENCE</scope>
    <source>
        <strain evidence="4">ChiHejej3B27-3195</strain>
    </source>
</reference>
<feature type="region of interest" description="Disordered" evidence="1">
    <location>
        <begin position="69"/>
        <end position="152"/>
    </location>
</feature>
<dbReference type="Pfam" id="PF13399">
    <property type="entry name" value="LytR_C"/>
    <property type="match status" value="1"/>
</dbReference>
<dbReference type="Proteomes" id="UP000824151">
    <property type="component" value="Unassembled WGS sequence"/>
</dbReference>
<dbReference type="InterPro" id="IPR027381">
    <property type="entry name" value="LytR/CpsA/Psr_C"/>
</dbReference>
<feature type="transmembrane region" description="Helical" evidence="2">
    <location>
        <begin position="41"/>
        <end position="60"/>
    </location>
</feature>
<evidence type="ECO:0000259" key="3">
    <source>
        <dbReference type="Pfam" id="PF13399"/>
    </source>
</evidence>
<proteinExistence type="predicted"/>
<evidence type="ECO:0000256" key="1">
    <source>
        <dbReference type="SAM" id="MobiDB-lite"/>
    </source>
</evidence>
<keyword evidence="2" id="KW-1133">Transmembrane helix</keyword>
<organism evidence="4 5">
    <name type="scientific">Candidatus Nesterenkonia stercoripullorum</name>
    <dbReference type="NCBI Taxonomy" id="2838701"/>
    <lineage>
        <taxon>Bacteria</taxon>
        <taxon>Bacillati</taxon>
        <taxon>Actinomycetota</taxon>
        <taxon>Actinomycetes</taxon>
        <taxon>Micrococcales</taxon>
        <taxon>Micrococcaceae</taxon>
        <taxon>Nesterenkonia</taxon>
    </lineage>
</organism>
<comment type="caution">
    <text evidence="4">The sequence shown here is derived from an EMBL/GenBank/DDBJ whole genome shotgun (WGS) entry which is preliminary data.</text>
</comment>
<evidence type="ECO:0000256" key="2">
    <source>
        <dbReference type="SAM" id="Phobius"/>
    </source>
</evidence>
<reference evidence="4" key="2">
    <citation type="submission" date="2021-04" db="EMBL/GenBank/DDBJ databases">
        <authorList>
            <person name="Gilroy R."/>
        </authorList>
    </citation>
    <scope>NUCLEOTIDE SEQUENCE</scope>
    <source>
        <strain evidence="4">ChiHejej3B27-3195</strain>
    </source>
</reference>
<gene>
    <name evidence="4" type="ORF">H9871_05155</name>
</gene>
<name>A0A9D1S3Q4_9MICC</name>
<dbReference type="Gene3D" id="3.30.70.2390">
    <property type="match status" value="1"/>
</dbReference>
<keyword evidence="2" id="KW-0472">Membrane</keyword>
<feature type="compositionally biased region" description="Acidic residues" evidence="1">
    <location>
        <begin position="90"/>
        <end position="124"/>
    </location>
</feature>